<gene>
    <name evidence="1" type="ORF">SAMEA4412673_01185</name>
</gene>
<evidence type="ECO:0000313" key="1">
    <source>
        <dbReference type="EMBL" id="SNV46137.1"/>
    </source>
</evidence>
<reference evidence="1 2" key="1">
    <citation type="submission" date="2017-06" db="EMBL/GenBank/DDBJ databases">
        <authorList>
            <consortium name="Pathogen Informatics"/>
        </authorList>
    </citation>
    <scope>NUCLEOTIDE SEQUENCE [LARGE SCALE GENOMIC DNA]</scope>
    <source>
        <strain evidence="1 2">NCTC12149</strain>
    </source>
</reference>
<organism evidence="1 2">
    <name type="scientific">Sphingobacterium mizutaii</name>
    <dbReference type="NCBI Taxonomy" id="1010"/>
    <lineage>
        <taxon>Bacteria</taxon>
        <taxon>Pseudomonadati</taxon>
        <taxon>Bacteroidota</taxon>
        <taxon>Sphingobacteriia</taxon>
        <taxon>Sphingobacteriales</taxon>
        <taxon>Sphingobacteriaceae</taxon>
        <taxon>Sphingobacterium</taxon>
    </lineage>
</organism>
<protein>
    <recommendedName>
        <fullName evidence="3">CarboxypepD_reg-like domain-containing protein</fullName>
    </recommendedName>
</protein>
<accession>A0AAJ4X9U5</accession>
<evidence type="ECO:0000313" key="2">
    <source>
        <dbReference type="Proteomes" id="UP000215355"/>
    </source>
</evidence>
<dbReference type="Proteomes" id="UP000215355">
    <property type="component" value="Chromosome 1"/>
</dbReference>
<dbReference type="RefSeq" id="WP_093094945.1">
    <property type="nucleotide sequence ID" value="NZ_FNGK01000001.1"/>
</dbReference>
<dbReference type="EMBL" id="LT906468">
    <property type="protein sequence ID" value="SNV46137.1"/>
    <property type="molecule type" value="Genomic_DNA"/>
</dbReference>
<evidence type="ECO:0008006" key="3">
    <source>
        <dbReference type="Google" id="ProtNLM"/>
    </source>
</evidence>
<proteinExistence type="predicted"/>
<dbReference type="KEGG" id="smiz:4412673_01185"/>
<name>A0AAJ4X9U5_9SPHI</name>
<dbReference type="AlphaFoldDB" id="A0AAJ4X9U5"/>
<sequence>MKTKFTLIIIFSFFANYLIGQIVLLDSISNDPIPAVSVFDSNGTLINISDKNGHVQLKKEKLQSIENLTFQHLSYRSKEISLKSILSFEKIIKLTPSTISIDEIEINNNSKDWLVLRGYYRVLETFDGKNKYFSDGIVQFFIPLTDKKEKKRHLLEDYRVFGNDKTIRAFKEVMGPFSELPRIANIDSNPIHSSLSNEYELKKESKLVNIYKHGNKVGEIGFSPNGEAQTYIDLVQPDSMIKKKIFRVEGIRTSQVRIETYDANNFSEISLEHLKGWYSNNIGSIKRKRKLGYFPYETLSEFYVLERFFLTSLEVQEKKNLFNKSIYLEEKSDYSMEFWKELDQFGIPPLPSGITKQFGKQLMEF</sequence>